<sequence>MRLLTYELGIPKIVVQQIKKKTG</sequence>
<dbReference type="AlphaFoldDB" id="A0A0E9T1B4"/>
<evidence type="ECO:0000313" key="1">
    <source>
        <dbReference type="EMBL" id="JAH46730.1"/>
    </source>
</evidence>
<reference evidence="1" key="2">
    <citation type="journal article" date="2015" name="Fish Shellfish Immunol.">
        <title>Early steps in the European eel (Anguilla anguilla)-Vibrio vulnificus interaction in the gills: Role of the RtxA13 toxin.</title>
        <authorList>
            <person name="Callol A."/>
            <person name="Pajuelo D."/>
            <person name="Ebbesson L."/>
            <person name="Teles M."/>
            <person name="MacKenzie S."/>
            <person name="Amaro C."/>
        </authorList>
    </citation>
    <scope>NUCLEOTIDE SEQUENCE</scope>
</reference>
<proteinExistence type="predicted"/>
<name>A0A0E9T1B4_ANGAN</name>
<dbReference type="EMBL" id="GBXM01061847">
    <property type="protein sequence ID" value="JAH46730.1"/>
    <property type="molecule type" value="Transcribed_RNA"/>
</dbReference>
<reference evidence="1" key="1">
    <citation type="submission" date="2014-11" db="EMBL/GenBank/DDBJ databases">
        <authorList>
            <person name="Amaro Gonzalez C."/>
        </authorList>
    </citation>
    <scope>NUCLEOTIDE SEQUENCE</scope>
</reference>
<organism evidence="1">
    <name type="scientific">Anguilla anguilla</name>
    <name type="common">European freshwater eel</name>
    <name type="synonym">Muraena anguilla</name>
    <dbReference type="NCBI Taxonomy" id="7936"/>
    <lineage>
        <taxon>Eukaryota</taxon>
        <taxon>Metazoa</taxon>
        <taxon>Chordata</taxon>
        <taxon>Craniata</taxon>
        <taxon>Vertebrata</taxon>
        <taxon>Euteleostomi</taxon>
        <taxon>Actinopterygii</taxon>
        <taxon>Neopterygii</taxon>
        <taxon>Teleostei</taxon>
        <taxon>Anguilliformes</taxon>
        <taxon>Anguillidae</taxon>
        <taxon>Anguilla</taxon>
    </lineage>
</organism>
<accession>A0A0E9T1B4</accession>
<protein>
    <submittedName>
        <fullName evidence="1">Uncharacterized protein</fullName>
    </submittedName>
</protein>